<gene>
    <name evidence="4" type="ORF">IAC52_00200</name>
</gene>
<dbReference type="PANTHER" id="PTHR43479:SF11">
    <property type="entry name" value="ACREF_ENVCD OPERON REPRESSOR-RELATED"/>
    <property type="match status" value="1"/>
</dbReference>
<dbReference type="Pfam" id="PF14278">
    <property type="entry name" value="TetR_C_8"/>
    <property type="match status" value="1"/>
</dbReference>
<dbReference type="Proteomes" id="UP000824070">
    <property type="component" value="Unassembled WGS sequence"/>
</dbReference>
<dbReference type="PANTHER" id="PTHR43479">
    <property type="entry name" value="ACREF/ENVCD OPERON REPRESSOR-RELATED"/>
    <property type="match status" value="1"/>
</dbReference>
<dbReference type="Gene3D" id="1.10.357.10">
    <property type="entry name" value="Tetracycline Repressor, domain 2"/>
    <property type="match status" value="1"/>
</dbReference>
<evidence type="ECO:0000256" key="1">
    <source>
        <dbReference type="ARBA" id="ARBA00023125"/>
    </source>
</evidence>
<feature type="DNA-binding region" description="H-T-H motif" evidence="2">
    <location>
        <begin position="30"/>
        <end position="49"/>
    </location>
</feature>
<protein>
    <submittedName>
        <fullName evidence="4">TetR/AcrR family transcriptional regulator</fullName>
    </submittedName>
</protein>
<dbReference type="InterPro" id="IPR039532">
    <property type="entry name" value="TetR_C_Firmicutes"/>
</dbReference>
<comment type="caution">
    <text evidence="4">The sequence shown here is derived from an EMBL/GenBank/DDBJ whole genome shotgun (WGS) entry which is preliminary data.</text>
</comment>
<dbReference type="InterPro" id="IPR050624">
    <property type="entry name" value="HTH-type_Tx_Regulator"/>
</dbReference>
<evidence type="ECO:0000259" key="3">
    <source>
        <dbReference type="PROSITE" id="PS50977"/>
    </source>
</evidence>
<organism evidence="4 5">
    <name type="scientific">Candidatus Alloenteromonas pullicola</name>
    <dbReference type="NCBI Taxonomy" id="2840784"/>
    <lineage>
        <taxon>Bacteria</taxon>
        <taxon>Bacillati</taxon>
        <taxon>Bacillota</taxon>
        <taxon>Bacillota incertae sedis</taxon>
        <taxon>Candidatus Alloenteromonas</taxon>
    </lineage>
</organism>
<proteinExistence type="predicted"/>
<name>A0A9D1LMR0_9FIRM</name>
<reference evidence="4" key="2">
    <citation type="journal article" date="2021" name="PeerJ">
        <title>Extensive microbial diversity within the chicken gut microbiome revealed by metagenomics and culture.</title>
        <authorList>
            <person name="Gilroy R."/>
            <person name="Ravi A."/>
            <person name="Getino M."/>
            <person name="Pursley I."/>
            <person name="Horton D.L."/>
            <person name="Alikhan N.F."/>
            <person name="Baker D."/>
            <person name="Gharbi K."/>
            <person name="Hall N."/>
            <person name="Watson M."/>
            <person name="Adriaenssens E.M."/>
            <person name="Foster-Nyarko E."/>
            <person name="Jarju S."/>
            <person name="Secka A."/>
            <person name="Antonio M."/>
            <person name="Oren A."/>
            <person name="Chaudhuri R.R."/>
            <person name="La Ragione R."/>
            <person name="Hildebrand F."/>
            <person name="Pallen M.J."/>
        </authorList>
    </citation>
    <scope>NUCLEOTIDE SEQUENCE</scope>
    <source>
        <strain evidence="4">ChiGjej1B1-22543</strain>
    </source>
</reference>
<reference evidence="4" key="1">
    <citation type="submission" date="2020-10" db="EMBL/GenBank/DDBJ databases">
        <authorList>
            <person name="Gilroy R."/>
        </authorList>
    </citation>
    <scope>NUCLEOTIDE SEQUENCE</scope>
    <source>
        <strain evidence="4">ChiGjej1B1-22543</strain>
    </source>
</reference>
<accession>A0A9D1LMR0</accession>
<dbReference type="EMBL" id="DVMV01000004">
    <property type="protein sequence ID" value="HIU44709.1"/>
    <property type="molecule type" value="Genomic_DNA"/>
</dbReference>
<evidence type="ECO:0000313" key="5">
    <source>
        <dbReference type="Proteomes" id="UP000824070"/>
    </source>
</evidence>
<dbReference type="AlphaFoldDB" id="A0A9D1LMR0"/>
<evidence type="ECO:0000313" key="4">
    <source>
        <dbReference type="EMBL" id="HIU44709.1"/>
    </source>
</evidence>
<dbReference type="SUPFAM" id="SSF46689">
    <property type="entry name" value="Homeodomain-like"/>
    <property type="match status" value="1"/>
</dbReference>
<dbReference type="InterPro" id="IPR009057">
    <property type="entry name" value="Homeodomain-like_sf"/>
</dbReference>
<keyword evidence="1 2" id="KW-0238">DNA-binding</keyword>
<dbReference type="GO" id="GO:0003677">
    <property type="term" value="F:DNA binding"/>
    <property type="evidence" value="ECO:0007669"/>
    <property type="project" value="UniProtKB-UniRule"/>
</dbReference>
<dbReference type="PROSITE" id="PS50977">
    <property type="entry name" value="HTH_TETR_2"/>
    <property type="match status" value="1"/>
</dbReference>
<feature type="domain" description="HTH tetR-type" evidence="3">
    <location>
        <begin position="7"/>
        <end position="67"/>
    </location>
</feature>
<sequence length="177" mass="20295">MQDRRTSKTRARIKDAVLKILRHKSIADISVTDVCKSVDISRSTFYLHFDNISEVVYQAEDGVIEDLRSIMMANISSSSAVVYHIGVYIRKNAEALSTILNATESHFVNKIVREIEPVLLSLSDFCSNQKMTRYFVTFLVYGCVGMFRRWVGEGRDITSSQLIETFIQYFKTFSKEP</sequence>
<dbReference type="InterPro" id="IPR001647">
    <property type="entry name" value="HTH_TetR"/>
</dbReference>
<evidence type="ECO:0000256" key="2">
    <source>
        <dbReference type="PROSITE-ProRule" id="PRU00335"/>
    </source>
</evidence>